<dbReference type="EMBL" id="LVZM01000207">
    <property type="protein sequence ID" value="OUC49914.1"/>
    <property type="molecule type" value="Genomic_DNA"/>
</dbReference>
<feature type="compositionally biased region" description="Basic and acidic residues" evidence="1">
    <location>
        <begin position="1"/>
        <end position="32"/>
    </location>
</feature>
<reference evidence="2 3" key="1">
    <citation type="submission" date="2015-04" db="EMBL/GenBank/DDBJ databases">
        <title>Draft genome of the roundworm Trichinella nativa.</title>
        <authorList>
            <person name="Mitreva M."/>
        </authorList>
    </citation>
    <scope>NUCLEOTIDE SEQUENCE [LARGE SCALE GENOMIC DNA]</scope>
    <source>
        <strain evidence="2 3">ISS45</strain>
    </source>
</reference>
<accession>A0A1Y3EXN7</accession>
<evidence type="ECO:0000313" key="2">
    <source>
        <dbReference type="EMBL" id="OUC49914.1"/>
    </source>
</evidence>
<gene>
    <name evidence="2" type="ORF">D917_04947</name>
</gene>
<dbReference type="AlphaFoldDB" id="A0A1Y3EXN7"/>
<comment type="caution">
    <text evidence="2">The sequence shown here is derived from an EMBL/GenBank/DDBJ whole genome shotgun (WGS) entry which is preliminary data.</text>
</comment>
<proteinExistence type="predicted"/>
<feature type="compositionally biased region" description="Polar residues" evidence="1">
    <location>
        <begin position="62"/>
        <end position="72"/>
    </location>
</feature>
<protein>
    <submittedName>
        <fullName evidence="2">Uncharacterized protein</fullName>
    </submittedName>
</protein>
<name>A0A1Y3EXN7_9BILA</name>
<feature type="region of interest" description="Disordered" evidence="1">
    <location>
        <begin position="1"/>
        <end position="149"/>
    </location>
</feature>
<dbReference type="Proteomes" id="UP000243006">
    <property type="component" value="Unassembled WGS sequence"/>
</dbReference>
<feature type="compositionally biased region" description="Low complexity" evidence="1">
    <location>
        <begin position="128"/>
        <end position="143"/>
    </location>
</feature>
<evidence type="ECO:0000256" key="1">
    <source>
        <dbReference type="SAM" id="MobiDB-lite"/>
    </source>
</evidence>
<feature type="compositionally biased region" description="Basic residues" evidence="1">
    <location>
        <begin position="80"/>
        <end position="94"/>
    </location>
</feature>
<sequence>MERCRSTKEESELKSGREDRNNCPDSLQRDFGDSSFDESFSADDSDVSVASACPKKRRRRSTTGTNQSTVASGPTPAGTGRRRGVGRPRRHAKASKADEEDDYEATLPKRKCTLTNGRGAGRPRKRTASSTNKSETASSSLTTSEREARAKRMKVFQSFITHRMALHNDTGTAENGYSGGMNGATGAAPPTSAADRKTMIQHYHNNNNNSVHPTNKQQQQQQLLNRDNLSNVAKNCSSGISATHLIRVDLTQDLTLGCDQDNLERCDNLTAQRSDPLLLKHRVKLTTYVPISVYNRRGCRGPCGLYNDRFLNERDSPCVWCLCCNRLLSLLDFVRQAQSNRSRCAALVSNNQCYIVLDCSSGSMMKEVVRLWYSLKCKASVFRLSSLFESQDLLHTERGLKLLNLCEGYVKKAEVEFTSTKPPSDEVVHYVDSIFSNEENRECEKLNLLNLKLLPTGCGGSYKMELTYDAGRFNRRPRVQSFGMFDASTERLIQNYYKTDVGTEPNDKQTG</sequence>
<organism evidence="2 3">
    <name type="scientific">Trichinella nativa</name>
    <dbReference type="NCBI Taxonomy" id="6335"/>
    <lineage>
        <taxon>Eukaryota</taxon>
        <taxon>Metazoa</taxon>
        <taxon>Ecdysozoa</taxon>
        <taxon>Nematoda</taxon>
        <taxon>Enoplea</taxon>
        <taxon>Dorylaimia</taxon>
        <taxon>Trichinellida</taxon>
        <taxon>Trichinellidae</taxon>
        <taxon>Trichinella</taxon>
    </lineage>
</organism>
<evidence type="ECO:0000313" key="3">
    <source>
        <dbReference type="Proteomes" id="UP000243006"/>
    </source>
</evidence>